<evidence type="ECO:0000259" key="12">
    <source>
        <dbReference type="PROSITE" id="PS50109"/>
    </source>
</evidence>
<gene>
    <name evidence="14" type="ORF">BIW53_07475</name>
</gene>
<dbReference type="InterPro" id="IPR003661">
    <property type="entry name" value="HisK_dim/P_dom"/>
</dbReference>
<dbReference type="PANTHER" id="PTHR43047:SF72">
    <property type="entry name" value="OSMOSENSING HISTIDINE PROTEIN KINASE SLN1"/>
    <property type="match status" value="1"/>
</dbReference>
<organism evidence="14 15">
    <name type="scientific">Pseudoalteromonas byunsanensis</name>
    <dbReference type="NCBI Taxonomy" id="327939"/>
    <lineage>
        <taxon>Bacteria</taxon>
        <taxon>Pseudomonadati</taxon>
        <taxon>Pseudomonadota</taxon>
        <taxon>Gammaproteobacteria</taxon>
        <taxon>Alteromonadales</taxon>
        <taxon>Pseudoalteromonadaceae</taxon>
        <taxon>Pseudoalteromonas</taxon>
    </lineage>
</organism>
<dbReference type="PANTHER" id="PTHR43047">
    <property type="entry name" value="TWO-COMPONENT HISTIDINE PROTEIN KINASE"/>
    <property type="match status" value="1"/>
</dbReference>
<name>A0A1S1N578_9GAMM</name>
<dbReference type="STRING" id="327939.BIW53_07475"/>
<dbReference type="InterPro" id="IPR004358">
    <property type="entry name" value="Sig_transdc_His_kin-like_C"/>
</dbReference>
<sequence>MLKLIKAIRARYILAVLAMALLVSIATGFMQFLLYDKQQDATVVNIAGMQRMLSQKVLLHAQRLVSLQNEPQVFQVVYSQLQSSVDRFAVNHEYLMSKRAQEHGFFSPKLNEWYFSQPIRLDQRSRDFIARGRNLQLTDPIELDELYRLSQSLLIDLDGAVQLFEEQANSGLTTLRYVEMLIWLLAMVLLIVEVKFIFRPMEMQVLAGLRELENQKQQTQQALRMKSRFLARASHELRTPLQSVLGYLDLFRTEHQPLHLEQAITSAHQLNILINEMHDFSRWSNEKVRIQNSRADLPTMIEMVVAPYRLAAQRKGLRLQVQMTDNEHKRLLCDHQHLAWICSQLLDNSIKFSDSGTITLAVELNTGDSQSSLTVSVSDQGCGLTQELIDSMTVHDDKNNHFQGMQLGLVRCQWLVNAMSGELNLSNSPQGGASLRFTIPVTILDDNEVLISADASGKKALLVEDNAINAVVITKQLRTLGFDVVRAEHGKAALQVLETQTFDVIFMDLNMPHMDGYETIEKIRNQLNLNTIVIVVTANDEQQDLDRAIILGSNGYVIKPLQQVELVKVLDELGVVTLREEHSK</sequence>
<protein>
    <recommendedName>
        <fullName evidence="3">histidine kinase</fullName>
        <ecNumber evidence="3">2.7.13.3</ecNumber>
    </recommendedName>
</protein>
<evidence type="ECO:0000256" key="11">
    <source>
        <dbReference type="SAM" id="Phobius"/>
    </source>
</evidence>
<dbReference type="OrthoDB" id="9810730at2"/>
<dbReference type="InterPro" id="IPR001789">
    <property type="entry name" value="Sig_transdc_resp-reg_receiver"/>
</dbReference>
<evidence type="ECO:0000313" key="14">
    <source>
        <dbReference type="EMBL" id="OHU96372.1"/>
    </source>
</evidence>
<dbReference type="Pfam" id="PF13675">
    <property type="entry name" value="PilJ"/>
    <property type="match status" value="1"/>
</dbReference>
<dbReference type="Pfam" id="PF00072">
    <property type="entry name" value="Response_reg"/>
    <property type="match status" value="1"/>
</dbReference>
<keyword evidence="5" id="KW-0808">Transferase</keyword>
<dbReference type="Pfam" id="PF02518">
    <property type="entry name" value="HATPase_c"/>
    <property type="match status" value="1"/>
</dbReference>
<dbReference type="EC" id="2.7.13.3" evidence="3"/>
<evidence type="ECO:0000256" key="1">
    <source>
        <dbReference type="ARBA" id="ARBA00000085"/>
    </source>
</evidence>
<keyword evidence="6 11" id="KW-0812">Transmembrane</keyword>
<evidence type="ECO:0000256" key="8">
    <source>
        <dbReference type="ARBA" id="ARBA00022989"/>
    </source>
</evidence>
<dbReference type="GO" id="GO:0005886">
    <property type="term" value="C:plasma membrane"/>
    <property type="evidence" value="ECO:0007669"/>
    <property type="project" value="TreeGrafter"/>
</dbReference>
<keyword evidence="15" id="KW-1185">Reference proteome</keyword>
<dbReference type="InterPro" id="IPR036890">
    <property type="entry name" value="HATPase_C_sf"/>
</dbReference>
<evidence type="ECO:0000313" key="15">
    <source>
        <dbReference type="Proteomes" id="UP000180253"/>
    </source>
</evidence>
<keyword evidence="4 10" id="KW-0597">Phosphoprotein</keyword>
<keyword evidence="8 11" id="KW-1133">Transmembrane helix</keyword>
<evidence type="ECO:0000256" key="3">
    <source>
        <dbReference type="ARBA" id="ARBA00012438"/>
    </source>
</evidence>
<dbReference type="InterPro" id="IPR003594">
    <property type="entry name" value="HATPase_dom"/>
</dbReference>
<dbReference type="Proteomes" id="UP000180253">
    <property type="component" value="Unassembled WGS sequence"/>
</dbReference>
<dbReference type="AlphaFoldDB" id="A0A1S1N578"/>
<keyword evidence="9 11" id="KW-0472">Membrane</keyword>
<evidence type="ECO:0000256" key="10">
    <source>
        <dbReference type="PROSITE-ProRule" id="PRU00169"/>
    </source>
</evidence>
<evidence type="ECO:0000256" key="9">
    <source>
        <dbReference type="ARBA" id="ARBA00023136"/>
    </source>
</evidence>
<evidence type="ECO:0000256" key="6">
    <source>
        <dbReference type="ARBA" id="ARBA00022692"/>
    </source>
</evidence>
<feature type="domain" description="Response regulatory" evidence="13">
    <location>
        <begin position="459"/>
        <end position="574"/>
    </location>
</feature>
<dbReference type="InterPro" id="IPR011006">
    <property type="entry name" value="CheY-like_superfamily"/>
</dbReference>
<dbReference type="PROSITE" id="PS50110">
    <property type="entry name" value="RESPONSE_REGULATORY"/>
    <property type="match status" value="1"/>
</dbReference>
<dbReference type="SMART" id="SM00388">
    <property type="entry name" value="HisKA"/>
    <property type="match status" value="1"/>
</dbReference>
<dbReference type="SMART" id="SM00448">
    <property type="entry name" value="REC"/>
    <property type="match status" value="1"/>
</dbReference>
<dbReference type="InterPro" id="IPR036097">
    <property type="entry name" value="HisK_dim/P_sf"/>
</dbReference>
<keyword evidence="7" id="KW-0418">Kinase</keyword>
<dbReference type="SUPFAM" id="SSF52172">
    <property type="entry name" value="CheY-like"/>
    <property type="match status" value="1"/>
</dbReference>
<feature type="domain" description="Histidine kinase" evidence="12">
    <location>
        <begin position="232"/>
        <end position="443"/>
    </location>
</feature>
<dbReference type="CDD" id="cd00082">
    <property type="entry name" value="HisKA"/>
    <property type="match status" value="1"/>
</dbReference>
<feature type="modified residue" description="4-aspartylphosphate" evidence="10">
    <location>
        <position position="508"/>
    </location>
</feature>
<evidence type="ECO:0000259" key="13">
    <source>
        <dbReference type="PROSITE" id="PS50110"/>
    </source>
</evidence>
<dbReference type="PRINTS" id="PR00344">
    <property type="entry name" value="BCTRLSENSOR"/>
</dbReference>
<dbReference type="CDD" id="cd17546">
    <property type="entry name" value="REC_hyHK_CKI1_RcsC-like"/>
    <property type="match status" value="1"/>
</dbReference>
<dbReference type="Pfam" id="PF00512">
    <property type="entry name" value="HisKA"/>
    <property type="match status" value="1"/>
</dbReference>
<dbReference type="Gene3D" id="3.30.565.10">
    <property type="entry name" value="Histidine kinase-like ATPase, C-terminal domain"/>
    <property type="match status" value="1"/>
</dbReference>
<dbReference type="SUPFAM" id="SSF47384">
    <property type="entry name" value="Homodimeric domain of signal transducing histidine kinase"/>
    <property type="match status" value="1"/>
</dbReference>
<dbReference type="EMBL" id="MNAN01000027">
    <property type="protein sequence ID" value="OHU96372.1"/>
    <property type="molecule type" value="Genomic_DNA"/>
</dbReference>
<dbReference type="SMART" id="SM00387">
    <property type="entry name" value="HATPase_c"/>
    <property type="match status" value="1"/>
</dbReference>
<evidence type="ECO:0000256" key="7">
    <source>
        <dbReference type="ARBA" id="ARBA00022777"/>
    </source>
</evidence>
<comment type="subcellular location">
    <subcellularLocation>
        <location evidence="2">Membrane</location>
        <topology evidence="2">Multi-pass membrane protein</topology>
    </subcellularLocation>
</comment>
<comment type="catalytic activity">
    <reaction evidence="1">
        <text>ATP + protein L-histidine = ADP + protein N-phospho-L-histidine.</text>
        <dbReference type="EC" id="2.7.13.3"/>
    </reaction>
</comment>
<dbReference type="InterPro" id="IPR005467">
    <property type="entry name" value="His_kinase_dom"/>
</dbReference>
<accession>A0A1S1N578</accession>
<dbReference type="GO" id="GO:0000155">
    <property type="term" value="F:phosphorelay sensor kinase activity"/>
    <property type="evidence" value="ECO:0007669"/>
    <property type="project" value="InterPro"/>
</dbReference>
<feature type="transmembrane region" description="Helical" evidence="11">
    <location>
        <begin position="12"/>
        <end position="34"/>
    </location>
</feature>
<reference evidence="14 15" key="1">
    <citation type="submission" date="2016-10" db="EMBL/GenBank/DDBJ databases">
        <title>Pseudoalteromonas amylolytica sp. nov., isolated from the surface seawater.</title>
        <authorList>
            <person name="Wu Y.-H."/>
            <person name="Cheng H."/>
            <person name="Jin X.-B."/>
            <person name="Wang C.-S."/>
            <person name="Xu X.-W."/>
        </authorList>
    </citation>
    <scope>NUCLEOTIDE SEQUENCE [LARGE SCALE GENOMIC DNA]</scope>
    <source>
        <strain evidence="14 15">JCM 12483</strain>
    </source>
</reference>
<proteinExistence type="predicted"/>
<comment type="caution">
    <text evidence="14">The sequence shown here is derived from an EMBL/GenBank/DDBJ whole genome shotgun (WGS) entry which is preliminary data.</text>
</comment>
<dbReference type="RefSeq" id="WP_070991229.1">
    <property type="nucleotide sequence ID" value="NZ_CBCSHD010000003.1"/>
</dbReference>
<dbReference type="Gene3D" id="1.10.287.130">
    <property type="match status" value="1"/>
</dbReference>
<dbReference type="InterPro" id="IPR029095">
    <property type="entry name" value="NarX-like_N"/>
</dbReference>
<evidence type="ECO:0000256" key="5">
    <source>
        <dbReference type="ARBA" id="ARBA00022679"/>
    </source>
</evidence>
<evidence type="ECO:0000256" key="2">
    <source>
        <dbReference type="ARBA" id="ARBA00004141"/>
    </source>
</evidence>
<dbReference type="SUPFAM" id="SSF55874">
    <property type="entry name" value="ATPase domain of HSP90 chaperone/DNA topoisomerase II/histidine kinase"/>
    <property type="match status" value="1"/>
</dbReference>
<dbReference type="GO" id="GO:0009927">
    <property type="term" value="F:histidine phosphotransfer kinase activity"/>
    <property type="evidence" value="ECO:0007669"/>
    <property type="project" value="TreeGrafter"/>
</dbReference>
<dbReference type="PROSITE" id="PS50109">
    <property type="entry name" value="HIS_KIN"/>
    <property type="match status" value="1"/>
</dbReference>
<dbReference type="Gene3D" id="3.40.50.2300">
    <property type="match status" value="1"/>
</dbReference>
<evidence type="ECO:0000256" key="4">
    <source>
        <dbReference type="ARBA" id="ARBA00022553"/>
    </source>
</evidence>